<dbReference type="InterPro" id="IPR036291">
    <property type="entry name" value="NAD(P)-bd_dom_sf"/>
</dbReference>
<dbReference type="EMBL" id="AZHX01002220">
    <property type="protein sequence ID" value="ETW96181.1"/>
    <property type="molecule type" value="Genomic_DNA"/>
</dbReference>
<dbReference type="PANTHER" id="PTHR48075">
    <property type="entry name" value="3-HYDROXYACYL-COA DEHYDROGENASE FAMILY PROTEIN"/>
    <property type="match status" value="1"/>
</dbReference>
<evidence type="ECO:0000313" key="7">
    <source>
        <dbReference type="Proteomes" id="UP000019140"/>
    </source>
</evidence>
<dbReference type="Gene3D" id="1.10.1040.10">
    <property type="entry name" value="N-(1-d-carboxylethyl)-l-norvaline Dehydrogenase, domain 2"/>
    <property type="match status" value="1"/>
</dbReference>
<feature type="binding site" evidence="3">
    <location>
        <position position="117"/>
    </location>
    <ligand>
        <name>NAD(+)</name>
        <dbReference type="ChEBI" id="CHEBI:57540"/>
    </ligand>
</feature>
<evidence type="ECO:0000259" key="4">
    <source>
        <dbReference type="Pfam" id="PF00725"/>
    </source>
</evidence>
<evidence type="ECO:0000313" key="6">
    <source>
        <dbReference type="EMBL" id="ETW96181.1"/>
    </source>
</evidence>
<feature type="binding site" evidence="3">
    <location>
        <position position="32"/>
    </location>
    <ligand>
        <name>NAD(+)</name>
        <dbReference type="ChEBI" id="CHEBI:57540"/>
    </ligand>
</feature>
<dbReference type="GO" id="GO:0006635">
    <property type="term" value="P:fatty acid beta-oxidation"/>
    <property type="evidence" value="ECO:0007669"/>
    <property type="project" value="TreeGrafter"/>
</dbReference>
<dbReference type="InterPro" id="IPR022694">
    <property type="entry name" value="3-OHacyl-CoA_DH"/>
</dbReference>
<proteinExistence type="predicted"/>
<dbReference type="PIRSF" id="PIRSF000105">
    <property type="entry name" value="HCDH"/>
    <property type="match status" value="1"/>
</dbReference>
<dbReference type="PATRIC" id="fig|1429439.4.peg.7791"/>
<dbReference type="EC" id="1.1.1.157" evidence="6"/>
<evidence type="ECO:0000256" key="3">
    <source>
        <dbReference type="PIRSR" id="PIRSR000105-2"/>
    </source>
</evidence>
<feature type="binding site" evidence="3">
    <location>
        <position position="90"/>
    </location>
    <ligand>
        <name>NAD(+)</name>
        <dbReference type="ChEBI" id="CHEBI:57540"/>
    </ligand>
</feature>
<dbReference type="NCBIfam" id="NF005875">
    <property type="entry name" value="PRK07819.1"/>
    <property type="match status" value="1"/>
</dbReference>
<dbReference type="InterPro" id="IPR013328">
    <property type="entry name" value="6PGD_dom2"/>
</dbReference>
<dbReference type="GO" id="GO:0008691">
    <property type="term" value="F:3-hydroxybutyryl-CoA dehydrogenase activity"/>
    <property type="evidence" value="ECO:0007669"/>
    <property type="project" value="UniProtKB-EC"/>
</dbReference>
<dbReference type="Pfam" id="PF02737">
    <property type="entry name" value="3HCDH_N"/>
    <property type="match status" value="1"/>
</dbReference>
<keyword evidence="3" id="KW-0520">NAD</keyword>
<feature type="domain" description="3-hydroxyacyl-CoA dehydrogenase C-terminal" evidence="4">
    <location>
        <begin position="184"/>
        <end position="280"/>
    </location>
</feature>
<evidence type="ECO:0000256" key="2">
    <source>
        <dbReference type="PIRSR" id="PIRSR000105-1"/>
    </source>
</evidence>
<feature type="domain" description="3-hydroxyacyl-CoA dehydrogenase NAD binding" evidence="5">
    <location>
        <begin position="4"/>
        <end position="181"/>
    </location>
</feature>
<dbReference type="AlphaFoldDB" id="W4LFR5"/>
<dbReference type="Proteomes" id="UP000019140">
    <property type="component" value="Unassembled WGS sequence"/>
</dbReference>
<evidence type="ECO:0000256" key="1">
    <source>
        <dbReference type="ARBA" id="ARBA00023002"/>
    </source>
</evidence>
<dbReference type="HOGENOM" id="CLU_009834_2_0_7"/>
<name>W4LFR5_9BACT</name>
<organism evidence="6 7">
    <name type="scientific">Candidatus Entotheonella gemina</name>
    <dbReference type="NCBI Taxonomy" id="1429439"/>
    <lineage>
        <taxon>Bacteria</taxon>
        <taxon>Pseudomonadati</taxon>
        <taxon>Nitrospinota/Tectimicrobiota group</taxon>
        <taxon>Candidatus Tectimicrobiota</taxon>
        <taxon>Candidatus Entotheonellia</taxon>
        <taxon>Candidatus Entotheonellales</taxon>
        <taxon>Candidatus Entotheonellaceae</taxon>
        <taxon>Candidatus Entotheonella</taxon>
    </lineage>
</organism>
<feature type="binding site" evidence="3">
    <location>
        <position position="272"/>
    </location>
    <ligand>
        <name>NAD(+)</name>
        <dbReference type="ChEBI" id="CHEBI:57540"/>
    </ligand>
</feature>
<dbReference type="SUPFAM" id="SSF51735">
    <property type="entry name" value="NAD(P)-binding Rossmann-fold domains"/>
    <property type="match status" value="1"/>
</dbReference>
<dbReference type="InterPro" id="IPR006176">
    <property type="entry name" value="3-OHacyl-CoA_DH_NAD-bd"/>
</dbReference>
<keyword evidence="7" id="KW-1185">Reference proteome</keyword>
<feature type="binding site" evidence="3">
    <location>
        <position position="141"/>
    </location>
    <ligand>
        <name>NAD(+)</name>
        <dbReference type="ChEBI" id="CHEBI:57540"/>
    </ligand>
</feature>
<feature type="site" description="Important for catalytic activity" evidence="2">
    <location>
        <position position="138"/>
    </location>
</feature>
<gene>
    <name evidence="6" type="ORF">ETSY2_46895</name>
</gene>
<dbReference type="InterPro" id="IPR008927">
    <property type="entry name" value="6-PGluconate_DH-like_C_sf"/>
</dbReference>
<dbReference type="GO" id="GO:0070403">
    <property type="term" value="F:NAD+ binding"/>
    <property type="evidence" value="ECO:0007669"/>
    <property type="project" value="InterPro"/>
</dbReference>
<evidence type="ECO:0000259" key="5">
    <source>
        <dbReference type="Pfam" id="PF02737"/>
    </source>
</evidence>
<accession>W4LFR5</accession>
<keyword evidence="1 6" id="KW-0560">Oxidoreductase</keyword>
<dbReference type="InterPro" id="IPR006108">
    <property type="entry name" value="3HC_DH_C"/>
</dbReference>
<dbReference type="Gene3D" id="3.40.50.720">
    <property type="entry name" value="NAD(P)-binding Rossmann-like Domain"/>
    <property type="match status" value="1"/>
</dbReference>
<comment type="caution">
    <text evidence="6">The sequence shown here is derived from an EMBL/GenBank/DDBJ whole genome shotgun (WGS) entry which is preliminary data.</text>
</comment>
<dbReference type="PANTHER" id="PTHR48075:SF5">
    <property type="entry name" value="3-HYDROXYBUTYRYL-COA DEHYDROGENASE"/>
    <property type="match status" value="1"/>
</dbReference>
<reference evidence="6 7" key="1">
    <citation type="journal article" date="2014" name="Nature">
        <title>An environmental bacterial taxon with a large and distinct metabolic repertoire.</title>
        <authorList>
            <person name="Wilson M.C."/>
            <person name="Mori T."/>
            <person name="Ruckert C."/>
            <person name="Uria A.R."/>
            <person name="Helf M.J."/>
            <person name="Takada K."/>
            <person name="Gernert C."/>
            <person name="Steffens U.A."/>
            <person name="Heycke N."/>
            <person name="Schmitt S."/>
            <person name="Rinke C."/>
            <person name="Helfrich E.J."/>
            <person name="Brachmann A.O."/>
            <person name="Gurgui C."/>
            <person name="Wakimoto T."/>
            <person name="Kracht M."/>
            <person name="Crusemann M."/>
            <person name="Hentschel U."/>
            <person name="Abe I."/>
            <person name="Matsunaga S."/>
            <person name="Kalinowski J."/>
            <person name="Takeyama H."/>
            <person name="Piel J."/>
        </authorList>
    </citation>
    <scope>NUCLEOTIDE SEQUENCE [LARGE SCALE GENOMIC DNA]</scope>
    <source>
        <strain evidence="7">TSY2</strain>
    </source>
</reference>
<sequence>MVHNIGVIGSGLMGLGIAQVAAQSGLQVRLNDANADALQDAITRIRKGLERLRDRDRLDGDVDTILTRIHLTTDLQEFAQSEVVIEAISENEDLKRGLFAQLDDICAPHTILASNTSSISITNIAAATSRPEYVVGMHFFNPVPAMQLVEVTRGIATSDTTVDKITQLGEQLGKTVVQAADTPGFIVNRILVPMLVEAIYAYQEGAASREDIDQAVRLGLGHPMGPLTLADLIGLDTLLAICDVYYRGFGDPKYRAPILLRRYVTAGWLGRKTGRGFYDYSSR</sequence>
<dbReference type="SUPFAM" id="SSF48179">
    <property type="entry name" value="6-phosphogluconate dehydrogenase C-terminal domain-like"/>
    <property type="match status" value="1"/>
</dbReference>
<dbReference type="FunFam" id="3.40.50.720:FF:000009">
    <property type="entry name" value="Fatty oxidation complex, alpha subunit"/>
    <property type="match status" value="1"/>
</dbReference>
<protein>
    <submittedName>
        <fullName evidence="6">3-hydroxybutyryl-CoA dehydrogenase</fullName>
        <ecNumber evidence="6">1.1.1.157</ecNumber>
    </submittedName>
</protein>
<feature type="binding site" evidence="3">
    <location>
        <begin position="9"/>
        <end position="14"/>
    </location>
    <ligand>
        <name>NAD(+)</name>
        <dbReference type="ChEBI" id="CHEBI:57540"/>
    </ligand>
</feature>
<dbReference type="Pfam" id="PF00725">
    <property type="entry name" value="3HCDH"/>
    <property type="match status" value="1"/>
</dbReference>
<feature type="binding site" evidence="3">
    <location>
        <position position="95"/>
    </location>
    <ligand>
        <name>NAD(+)</name>
        <dbReference type="ChEBI" id="CHEBI:57540"/>
    </ligand>
</feature>